<proteinExistence type="predicted"/>
<dbReference type="Proteomes" id="UP000422221">
    <property type="component" value="Unassembled WGS sequence"/>
</dbReference>
<keyword evidence="6" id="KW-0012">Acyltransferase</keyword>
<evidence type="ECO:0000256" key="5">
    <source>
        <dbReference type="ARBA" id="ARBA00023136"/>
    </source>
</evidence>
<name>A0A7J4XMD1_9BACE</name>
<feature type="transmembrane region" description="Helical" evidence="7">
    <location>
        <begin position="12"/>
        <end position="45"/>
    </location>
</feature>
<comment type="caution">
    <text evidence="8">The sequence shown here is derived from an EMBL/GenBank/DDBJ whole genome shotgun (WGS) entry which is preliminary data.</text>
</comment>
<keyword evidence="2" id="KW-1003">Cell membrane</keyword>
<evidence type="ECO:0000256" key="4">
    <source>
        <dbReference type="ARBA" id="ARBA00022679"/>
    </source>
</evidence>
<dbReference type="GO" id="GO:0009247">
    <property type="term" value="P:glycolipid biosynthetic process"/>
    <property type="evidence" value="ECO:0007669"/>
    <property type="project" value="UniProtKB-ARBA"/>
</dbReference>
<dbReference type="PANTHER" id="PTHR30606">
    <property type="entry name" value="LIPID A BIOSYNTHESIS LAUROYL ACYLTRANSFERASE"/>
    <property type="match status" value="1"/>
</dbReference>
<evidence type="ECO:0000313" key="8">
    <source>
        <dbReference type="EMBL" id="KAA3768484.1"/>
    </source>
</evidence>
<evidence type="ECO:0000256" key="1">
    <source>
        <dbReference type="ARBA" id="ARBA00004533"/>
    </source>
</evidence>
<evidence type="ECO:0000256" key="2">
    <source>
        <dbReference type="ARBA" id="ARBA00022475"/>
    </source>
</evidence>
<dbReference type="CDD" id="cd07984">
    <property type="entry name" value="LPLAT_LABLAT-like"/>
    <property type="match status" value="1"/>
</dbReference>
<dbReference type="GO" id="GO:0005886">
    <property type="term" value="C:plasma membrane"/>
    <property type="evidence" value="ECO:0007669"/>
    <property type="project" value="UniProtKB-SubCell"/>
</dbReference>
<comment type="subcellular location">
    <subcellularLocation>
        <location evidence="1">Cell inner membrane</location>
    </subcellularLocation>
</comment>
<protein>
    <submittedName>
        <fullName evidence="8">Acetyltransferase</fullName>
    </submittedName>
</protein>
<keyword evidence="3" id="KW-0997">Cell inner membrane</keyword>
<reference evidence="8 9" key="1">
    <citation type="journal article" date="2019" name="Nat. Med.">
        <title>A library of human gut bacterial isolates paired with longitudinal multiomics data enables mechanistic microbiome research.</title>
        <authorList>
            <person name="Poyet M."/>
            <person name="Groussin M."/>
            <person name="Gibbons S.M."/>
            <person name="Avila-Pacheco J."/>
            <person name="Jiang X."/>
            <person name="Kearney S.M."/>
            <person name="Perrotta A.R."/>
            <person name="Berdy B."/>
            <person name="Zhao S."/>
            <person name="Lieberman T.D."/>
            <person name="Swanson P.K."/>
            <person name="Smith M."/>
            <person name="Roesemann S."/>
            <person name="Alexander J.E."/>
            <person name="Rich S.A."/>
            <person name="Livny J."/>
            <person name="Vlamakis H."/>
            <person name="Clish C."/>
            <person name="Bullock K."/>
            <person name="Deik A."/>
            <person name="Scott J."/>
            <person name="Pierce K.A."/>
            <person name="Xavier R.J."/>
            <person name="Alm E.J."/>
        </authorList>
    </citation>
    <scope>NUCLEOTIDE SEQUENCE [LARGE SCALE GENOMIC DNA]</scope>
    <source>
        <strain evidence="8 9">BIOML-A10</strain>
    </source>
</reference>
<dbReference type="EMBL" id="VWMK01000003">
    <property type="protein sequence ID" value="KAA3768484.1"/>
    <property type="molecule type" value="Genomic_DNA"/>
</dbReference>
<keyword evidence="7" id="KW-1133">Transmembrane helix</keyword>
<evidence type="ECO:0000313" key="9">
    <source>
        <dbReference type="Proteomes" id="UP000422221"/>
    </source>
</evidence>
<accession>A0A7J4XMD1</accession>
<keyword evidence="7" id="KW-0812">Transmembrane</keyword>
<keyword evidence="5 7" id="KW-0472">Membrane</keyword>
<evidence type="ECO:0000256" key="6">
    <source>
        <dbReference type="ARBA" id="ARBA00023315"/>
    </source>
</evidence>
<gene>
    <name evidence="8" type="ORF">F3F73_04070</name>
</gene>
<organism evidence="8 9">
    <name type="scientific">Bacteroides salyersiae</name>
    <dbReference type="NCBI Taxonomy" id="291644"/>
    <lineage>
        <taxon>Bacteria</taxon>
        <taxon>Pseudomonadati</taxon>
        <taxon>Bacteroidota</taxon>
        <taxon>Bacteroidia</taxon>
        <taxon>Bacteroidales</taxon>
        <taxon>Bacteroidaceae</taxon>
        <taxon>Bacteroides</taxon>
    </lineage>
</organism>
<dbReference type="PANTHER" id="PTHR30606:SF10">
    <property type="entry name" value="PHOSPHATIDYLINOSITOL MANNOSIDE ACYLTRANSFERASE"/>
    <property type="match status" value="1"/>
</dbReference>
<dbReference type="GO" id="GO:0016746">
    <property type="term" value="F:acyltransferase activity"/>
    <property type="evidence" value="ECO:0007669"/>
    <property type="project" value="UniProtKB-KW"/>
</dbReference>
<keyword evidence="4 8" id="KW-0808">Transferase</keyword>
<dbReference type="InterPro" id="IPR004960">
    <property type="entry name" value="LipA_acyltrans"/>
</dbReference>
<dbReference type="Pfam" id="PF03279">
    <property type="entry name" value="Lip_A_acyltrans"/>
    <property type="match status" value="1"/>
</dbReference>
<dbReference type="AlphaFoldDB" id="A0A7J4XMD1"/>
<sequence>MDQFGCMKSSLYYLIFAFWYIISLLPLRLLYIFSDLLYFPLYYCIRYRRKVVRQNLISSFPEKSLNEILCIEKRFYSYFCDYLMETVKLFSMSKKQMQKRMHFEGIEQITEAFQAGRSCSVYLGHYCNWEWISSLPMHLGNAGISAQIYHPLENKAFDQLFLYMRGRFGATSIQMDDTFRTILGWKKRGQKSIVGYISDQVPGYNNIHYWTNFLNHDTPVFTGAERISRIADCVIFYLDVYRPQRGYYKARFLKIADSTKNLPQFQVTEQYFRLLEKTIQREPPYWLWSHKRWKRTREIYNQLYPKEIQEKKLSRL</sequence>
<dbReference type="RefSeq" id="WP_130058070.1">
    <property type="nucleotide sequence ID" value="NZ_JADNPJ010000003.1"/>
</dbReference>
<evidence type="ECO:0000256" key="3">
    <source>
        <dbReference type="ARBA" id="ARBA00022519"/>
    </source>
</evidence>
<evidence type="ECO:0000256" key="7">
    <source>
        <dbReference type="SAM" id="Phobius"/>
    </source>
</evidence>